<dbReference type="Proteomes" id="UP000183635">
    <property type="component" value="Unassembled WGS sequence"/>
</dbReference>
<evidence type="ECO:0000256" key="1">
    <source>
        <dbReference type="SAM" id="MobiDB-lite"/>
    </source>
</evidence>
<accession>A0A1I3ATR5</accession>
<proteinExistence type="predicted"/>
<dbReference type="STRING" id="34004.SAMN04488021_11712"/>
<feature type="region of interest" description="Disordered" evidence="1">
    <location>
        <begin position="430"/>
        <end position="487"/>
    </location>
</feature>
<sequence>MARSESFLDERRERLAASPARVNGIAGIEVDPADMTRLTLRFVHPLPGQPNGRPAGPALKPFDLLIEGGDRIRGIGVVDAVASGRDLALRVNRAGDFSAYTLRIRDGLAGWDPILREIRFAFRLHCDSGDCASPAAPPPDPAPAPQIDYLARDYDSYRRMMLDRMAVGVPDWTERNPADTGVALVEWLAYLGDGLSYLLDHAGTEYALETARLRVSAARHARLVGYRMHNGASARALAQVRLAPGVDRLDLPRAGLAFLTRPDAGDQAVIQLAQAQAAVESGAVAFEPLAPAVLHAAHDRIALHHWGDPQAMLAAGTTFCDLRDPDRALKLAVGDLLVLMQARDPVTGRVDDADPAQRQAVRLAGPPEMIEDPLEPVPPPGGGAAVPLRVWRIRWDAADALRFDLHIGAAAGGPMALALGNMVPADHGFTLTDPATDQPLAEPLGVAPDVTDPEAPPAPGAPDEPKARLSDLDRPRPFRPRLSRRDLSFAMPPEIGATGPAAALMQVDPARAVAQISLRSTREADPWRPEPDLLGQPADALRFVPEVEADGTTRLRFASPGIGNGKVPLPGDAFTASYRIGQGRAGNIGAGALARIAVSGAAAGHVVGVWNPLPAQGGTARETVAETRQRAPVSFHQQRRAVTLADYEALLNAHPQVQRATARKRWLGGWAAIFLTVDRVAGLPVDDGFRQMLLDYLEPYRMMGHDLAVDAPILVPLQIAIRACAAPDAFADKVAQALAARFSAGLTEDGRRGFFHPDNVSFGSRIYLSHIYRAALEVPGVADLRVTAFGRAGQPDASAEGVLDFGPREIPVLSNDPNRPGEGRLTIETGGGR</sequence>
<name>A0A1I3ATR5_9RHOB</name>
<evidence type="ECO:0000313" key="2">
    <source>
        <dbReference type="EMBL" id="SFH53394.1"/>
    </source>
</evidence>
<dbReference type="AlphaFoldDB" id="A0A1I3ATR5"/>
<dbReference type="InterPro" id="IPR011749">
    <property type="entry name" value="CHP02243"/>
</dbReference>
<dbReference type="NCBIfam" id="TIGR02243">
    <property type="entry name" value="putative baseplate assembly protein"/>
    <property type="match status" value="1"/>
</dbReference>
<dbReference type="OrthoDB" id="9796131at2"/>
<keyword evidence="3" id="KW-1185">Reference proteome</keyword>
<protein>
    <submittedName>
        <fullName evidence="2">Putative baseplate assembly protein</fullName>
    </submittedName>
</protein>
<reference evidence="2 3" key="1">
    <citation type="submission" date="2016-10" db="EMBL/GenBank/DDBJ databases">
        <authorList>
            <person name="de Groot N.N."/>
        </authorList>
    </citation>
    <scope>NUCLEOTIDE SEQUENCE [LARGE SCALE GENOMIC DNA]</scope>
    <source>
        <strain evidence="2 3">DSM 8537</strain>
    </source>
</reference>
<dbReference type="EMBL" id="FOPU01000017">
    <property type="protein sequence ID" value="SFH53394.1"/>
    <property type="molecule type" value="Genomic_DNA"/>
</dbReference>
<gene>
    <name evidence="2" type="ORF">SAMN04488021_11712</name>
</gene>
<feature type="region of interest" description="Disordered" evidence="1">
    <location>
        <begin position="810"/>
        <end position="833"/>
    </location>
</feature>
<feature type="compositionally biased region" description="Basic and acidic residues" evidence="1">
    <location>
        <begin position="463"/>
        <end position="476"/>
    </location>
</feature>
<organism evidence="2 3">
    <name type="scientific">Paracoccus aminovorans</name>
    <dbReference type="NCBI Taxonomy" id="34004"/>
    <lineage>
        <taxon>Bacteria</taxon>
        <taxon>Pseudomonadati</taxon>
        <taxon>Pseudomonadota</taxon>
        <taxon>Alphaproteobacteria</taxon>
        <taxon>Rhodobacterales</taxon>
        <taxon>Paracoccaceae</taxon>
        <taxon>Paracoccus</taxon>
    </lineage>
</organism>
<evidence type="ECO:0000313" key="3">
    <source>
        <dbReference type="Proteomes" id="UP000183635"/>
    </source>
</evidence>
<dbReference type="RefSeq" id="WP_074967992.1">
    <property type="nucleotide sequence ID" value="NZ_FOPU01000017.1"/>
</dbReference>